<keyword evidence="3" id="KW-1185">Reference proteome</keyword>
<sequence>MRAVPKRWRTGLLAAGAAAVVAIPLTPLSASAAVTAANLNGHWAPFSRCPVDDPAMLAADGQDLVASCVSSYSPSGAIKLGSTEATTGANDMQFGVIQDTAAGTFKVVPPAGGAIVGAPTSIPGGLLGLMCPSDIPVVTAVCQQITDVSLNKVKATVESAGTPTEFNLPAGLSTGQPIVKLPVRIHLENPLLGSNCYIGSAADPVILRPQNTTAPAIAIQRFDGDGTPNATEGAMLRFALTGNNQGDTTFSVPKATGCGLGGILSWAVNLKTGLPSTSGNNHLTLNNASTYSGALTAPGLVLPNDGKVLSQYWHSAVK</sequence>
<proteinExistence type="predicted"/>
<evidence type="ECO:0000256" key="1">
    <source>
        <dbReference type="SAM" id="SignalP"/>
    </source>
</evidence>
<evidence type="ECO:0008006" key="4">
    <source>
        <dbReference type="Google" id="ProtNLM"/>
    </source>
</evidence>
<dbReference type="EMBL" id="CP120992">
    <property type="protein sequence ID" value="WLQ39355.1"/>
    <property type="molecule type" value="Genomic_DNA"/>
</dbReference>
<dbReference type="RefSeq" id="WP_123464349.1">
    <property type="nucleotide sequence ID" value="NZ_CP120992.1"/>
</dbReference>
<dbReference type="Proteomes" id="UP001229952">
    <property type="component" value="Chromosome"/>
</dbReference>
<protein>
    <recommendedName>
        <fullName evidence="4">Secreted protein</fullName>
    </recommendedName>
</protein>
<reference evidence="2 3" key="1">
    <citation type="submission" date="2023-03" db="EMBL/GenBank/DDBJ databases">
        <title>Isolation and description of six Streptomyces strains from soil environments, able to metabolize different microbial glucans.</title>
        <authorList>
            <person name="Widen T."/>
            <person name="Larsbrink J."/>
        </authorList>
    </citation>
    <scope>NUCLEOTIDE SEQUENCE [LARGE SCALE GENOMIC DNA]</scope>
    <source>
        <strain evidence="2 3">Mut2</strain>
    </source>
</reference>
<feature type="signal peptide" evidence="1">
    <location>
        <begin position="1"/>
        <end position="32"/>
    </location>
</feature>
<evidence type="ECO:0000313" key="2">
    <source>
        <dbReference type="EMBL" id="WLQ39355.1"/>
    </source>
</evidence>
<accession>A0ABY9HXQ2</accession>
<keyword evidence="1" id="KW-0732">Signal</keyword>
<feature type="chain" id="PRO_5045898367" description="Secreted protein" evidence="1">
    <location>
        <begin position="33"/>
        <end position="318"/>
    </location>
</feature>
<evidence type="ECO:0000313" key="3">
    <source>
        <dbReference type="Proteomes" id="UP001229952"/>
    </source>
</evidence>
<gene>
    <name evidence="2" type="ORF">P8A22_04510</name>
</gene>
<organism evidence="2 3">
    <name type="scientific">Streptomyces laculatispora</name>
    <dbReference type="NCBI Taxonomy" id="887464"/>
    <lineage>
        <taxon>Bacteria</taxon>
        <taxon>Bacillati</taxon>
        <taxon>Actinomycetota</taxon>
        <taxon>Actinomycetes</taxon>
        <taxon>Kitasatosporales</taxon>
        <taxon>Streptomycetaceae</taxon>
        <taxon>Streptomyces</taxon>
    </lineage>
</organism>
<name>A0ABY9HXQ2_9ACTN</name>